<evidence type="ECO:0000256" key="1">
    <source>
        <dbReference type="ARBA" id="ARBA00004651"/>
    </source>
</evidence>
<comment type="subcellular location">
    <subcellularLocation>
        <location evidence="1">Cell membrane</location>
        <topology evidence="1">Multi-pass membrane protein</topology>
    </subcellularLocation>
</comment>
<evidence type="ECO:0000256" key="7">
    <source>
        <dbReference type="SAM" id="Phobius"/>
    </source>
</evidence>
<protein>
    <submittedName>
        <fullName evidence="9">FUSC family protein</fullName>
    </submittedName>
</protein>
<evidence type="ECO:0000256" key="6">
    <source>
        <dbReference type="ARBA" id="ARBA00023136"/>
    </source>
</evidence>
<dbReference type="InterPro" id="IPR053728">
    <property type="entry name" value="Alginate_Permeability_Chnl"/>
</dbReference>
<feature type="domain" description="Alginate export" evidence="8">
    <location>
        <begin position="357"/>
        <end position="532"/>
    </location>
</feature>
<keyword evidence="2" id="KW-0813">Transport</keyword>
<dbReference type="Pfam" id="PF13372">
    <property type="entry name" value="Alginate_exp"/>
    <property type="match status" value="1"/>
</dbReference>
<sequence length="541" mass="58705">MNGPQAIYAFKVALATVLALAFSFMLDLPNTYWALMTIPLVARPDAGSMVWRSAARLAGTLMGALVGLMLIANFAQTAGQMIAALAPWIFATSYLARLMSGTDAYAYSVAGLTALVIVLDTGSNAPAAYGYALARTTETAVAIVASFVVLLVVFPVSVENQVKGQIASARSRMLNLARADLSDEATVAIGERKAVFSELLAIHTTLRAQAFERSRRNWRLPRMTEVAVLLNRTLVAADAAAFALGKFSPAERQGRVEEERATLCRMLADYPPQRTSVEETRADVGAIERFIASLDPYTLVHHLTRTPGLIDESLPRRVAALYRLRLFAESLRDLLVAEAALLDPDTPTPRAEPISARYYNLEAAYQFGSFGSSDIGAWTTSADIGYTLDALPFSPRLGLKADAISGGGDLNDNRLGTFNPLFPKLPYFSEANLAAPANLLDIQPGISISPRDDLKMEFSWNPLWKQSKEDAFYGPPLTAVKGTAGGNSRFIGQQFIASGDWSVTERLSVSGTYVRFEPGARLKEIDASSGDYFALSTQWRF</sequence>
<feature type="transmembrane region" description="Helical" evidence="7">
    <location>
        <begin position="12"/>
        <end position="35"/>
    </location>
</feature>
<proteinExistence type="predicted"/>
<dbReference type="PANTHER" id="PTHR30509:SF9">
    <property type="entry name" value="MULTIDRUG RESISTANCE PROTEIN MDTO"/>
    <property type="match status" value="1"/>
</dbReference>
<evidence type="ECO:0000256" key="3">
    <source>
        <dbReference type="ARBA" id="ARBA00022475"/>
    </source>
</evidence>
<evidence type="ECO:0000256" key="2">
    <source>
        <dbReference type="ARBA" id="ARBA00022448"/>
    </source>
</evidence>
<reference evidence="9 10" key="1">
    <citation type="submission" date="2021-04" db="EMBL/GenBank/DDBJ databases">
        <title>Whole genome sequence of Jiella sp. KSK16Y-1.</title>
        <authorList>
            <person name="Tuo L."/>
        </authorList>
    </citation>
    <scope>NUCLEOTIDE SEQUENCE [LARGE SCALE GENOMIC DNA]</scope>
    <source>
        <strain evidence="9 10">KSK16Y-1</strain>
    </source>
</reference>
<dbReference type="RefSeq" id="WP_209596482.1">
    <property type="nucleotide sequence ID" value="NZ_JAGJCF010000017.1"/>
</dbReference>
<evidence type="ECO:0000256" key="5">
    <source>
        <dbReference type="ARBA" id="ARBA00022989"/>
    </source>
</evidence>
<dbReference type="PANTHER" id="PTHR30509">
    <property type="entry name" value="P-HYDROXYBENZOIC ACID EFFLUX PUMP SUBUNIT-RELATED"/>
    <property type="match status" value="1"/>
</dbReference>
<feature type="transmembrane region" description="Helical" evidence="7">
    <location>
        <begin position="82"/>
        <end position="99"/>
    </location>
</feature>
<evidence type="ECO:0000313" key="10">
    <source>
        <dbReference type="Proteomes" id="UP000678276"/>
    </source>
</evidence>
<keyword evidence="5 7" id="KW-1133">Transmembrane helix</keyword>
<dbReference type="Gene3D" id="2.40.160.100">
    <property type="match status" value="1"/>
</dbReference>
<name>A0ABS4BN42_9HYPH</name>
<dbReference type="Pfam" id="PF04632">
    <property type="entry name" value="FUSC"/>
    <property type="match status" value="1"/>
</dbReference>
<keyword evidence="3" id="KW-1003">Cell membrane</keyword>
<keyword evidence="6 7" id="KW-0472">Membrane</keyword>
<dbReference type="Proteomes" id="UP000678276">
    <property type="component" value="Unassembled WGS sequence"/>
</dbReference>
<comment type="caution">
    <text evidence="9">The sequence shown here is derived from an EMBL/GenBank/DDBJ whole genome shotgun (WGS) entry which is preliminary data.</text>
</comment>
<accession>A0ABS4BN42</accession>
<feature type="transmembrane region" description="Helical" evidence="7">
    <location>
        <begin position="55"/>
        <end position="75"/>
    </location>
</feature>
<evidence type="ECO:0000259" key="8">
    <source>
        <dbReference type="Pfam" id="PF13372"/>
    </source>
</evidence>
<evidence type="ECO:0000313" key="9">
    <source>
        <dbReference type="EMBL" id="MBP0617570.1"/>
    </source>
</evidence>
<organism evidence="9 10">
    <name type="scientific">Jiella mangrovi</name>
    <dbReference type="NCBI Taxonomy" id="2821407"/>
    <lineage>
        <taxon>Bacteria</taxon>
        <taxon>Pseudomonadati</taxon>
        <taxon>Pseudomonadota</taxon>
        <taxon>Alphaproteobacteria</taxon>
        <taxon>Hyphomicrobiales</taxon>
        <taxon>Aurantimonadaceae</taxon>
        <taxon>Jiella</taxon>
    </lineage>
</organism>
<feature type="transmembrane region" description="Helical" evidence="7">
    <location>
        <begin position="139"/>
        <end position="158"/>
    </location>
</feature>
<dbReference type="EMBL" id="JAGJCF010000017">
    <property type="protein sequence ID" value="MBP0617570.1"/>
    <property type="molecule type" value="Genomic_DNA"/>
</dbReference>
<keyword evidence="4 7" id="KW-0812">Transmembrane</keyword>
<gene>
    <name evidence="9" type="ORF">J6595_18445</name>
</gene>
<dbReference type="InterPro" id="IPR025388">
    <property type="entry name" value="Alginate_export_dom"/>
</dbReference>
<dbReference type="InterPro" id="IPR006726">
    <property type="entry name" value="PHBA_efflux_AaeB/fusaric-R"/>
</dbReference>
<evidence type="ECO:0000256" key="4">
    <source>
        <dbReference type="ARBA" id="ARBA00022692"/>
    </source>
</evidence>
<keyword evidence="10" id="KW-1185">Reference proteome</keyword>
<feature type="transmembrane region" description="Helical" evidence="7">
    <location>
        <begin position="105"/>
        <end position="127"/>
    </location>
</feature>